<dbReference type="Gene3D" id="3.30.497.10">
    <property type="entry name" value="Antithrombin, subunit I, domain 2"/>
    <property type="match status" value="1"/>
</dbReference>
<dbReference type="InterPro" id="IPR023796">
    <property type="entry name" value="Serpin_dom"/>
</dbReference>
<accession>A0A3B3QW21</accession>
<evidence type="ECO:0000313" key="3">
    <source>
        <dbReference type="Ensembl" id="ENSPKIP00000009835.1"/>
    </source>
</evidence>
<dbReference type="PROSITE" id="PS50835">
    <property type="entry name" value="IG_LIKE"/>
    <property type="match status" value="1"/>
</dbReference>
<proteinExistence type="inferred from homology"/>
<comment type="similarity">
    <text evidence="1">Belongs to the serpin family.</text>
</comment>
<dbReference type="Gene3D" id="2.30.39.10">
    <property type="entry name" value="Alpha-1-antitrypsin, domain 1"/>
    <property type="match status" value="1"/>
</dbReference>
<dbReference type="Gene3D" id="2.60.40.10">
    <property type="entry name" value="Immunoglobulins"/>
    <property type="match status" value="1"/>
</dbReference>
<dbReference type="SUPFAM" id="SSF48726">
    <property type="entry name" value="Immunoglobulin"/>
    <property type="match status" value="1"/>
</dbReference>
<dbReference type="InterPro" id="IPR003599">
    <property type="entry name" value="Ig_sub"/>
</dbReference>
<feature type="domain" description="Ig-like" evidence="2">
    <location>
        <begin position="46"/>
        <end position="189"/>
    </location>
</feature>
<protein>
    <submittedName>
        <fullName evidence="3">Serpin peptidase inhibitor, clade G (C1 inhibitor), member 1</fullName>
    </submittedName>
</protein>
<dbReference type="InterPro" id="IPR013783">
    <property type="entry name" value="Ig-like_fold"/>
</dbReference>
<dbReference type="Proteomes" id="UP000261540">
    <property type="component" value="Unplaced"/>
</dbReference>
<evidence type="ECO:0000313" key="4">
    <source>
        <dbReference type="Proteomes" id="UP000261540"/>
    </source>
</evidence>
<dbReference type="AlphaFoldDB" id="A0A3B3QW21"/>
<dbReference type="InterPro" id="IPR042178">
    <property type="entry name" value="Serpin_sf_1"/>
</dbReference>
<dbReference type="SUPFAM" id="SSF56574">
    <property type="entry name" value="Serpins"/>
    <property type="match status" value="1"/>
</dbReference>
<evidence type="ECO:0000259" key="2">
    <source>
        <dbReference type="PROSITE" id="PS50835"/>
    </source>
</evidence>
<dbReference type="Pfam" id="PF07686">
    <property type="entry name" value="V-set"/>
    <property type="match status" value="1"/>
</dbReference>
<dbReference type="GO" id="GO:0004867">
    <property type="term" value="F:serine-type endopeptidase inhibitor activity"/>
    <property type="evidence" value="ECO:0007669"/>
    <property type="project" value="InterPro"/>
</dbReference>
<dbReference type="PANTHER" id="PTHR11461:SF159">
    <property type="entry name" value="PLASMA PROTEASE C1 INHIBITOR"/>
    <property type="match status" value="1"/>
</dbReference>
<dbReference type="Pfam" id="PF00079">
    <property type="entry name" value="Serpin"/>
    <property type="match status" value="1"/>
</dbReference>
<dbReference type="InterPro" id="IPR003598">
    <property type="entry name" value="Ig_sub2"/>
</dbReference>
<dbReference type="GO" id="GO:0005615">
    <property type="term" value="C:extracellular space"/>
    <property type="evidence" value="ECO:0007669"/>
    <property type="project" value="InterPro"/>
</dbReference>
<dbReference type="InterPro" id="IPR036186">
    <property type="entry name" value="Serpin_sf"/>
</dbReference>
<organism evidence="3 4">
    <name type="scientific">Paramormyrops kingsleyae</name>
    <dbReference type="NCBI Taxonomy" id="1676925"/>
    <lineage>
        <taxon>Eukaryota</taxon>
        <taxon>Metazoa</taxon>
        <taxon>Chordata</taxon>
        <taxon>Craniata</taxon>
        <taxon>Vertebrata</taxon>
        <taxon>Euteleostomi</taxon>
        <taxon>Actinopterygii</taxon>
        <taxon>Neopterygii</taxon>
        <taxon>Teleostei</taxon>
        <taxon>Osteoglossocephala</taxon>
        <taxon>Osteoglossomorpha</taxon>
        <taxon>Osteoglossiformes</taxon>
        <taxon>Mormyridae</taxon>
        <taxon>Paramormyrops</taxon>
    </lineage>
</organism>
<dbReference type="PANTHER" id="PTHR11461">
    <property type="entry name" value="SERINE PROTEASE INHIBITOR, SERPIN"/>
    <property type="match status" value="1"/>
</dbReference>
<dbReference type="InterPro" id="IPR000215">
    <property type="entry name" value="Serpin_fam"/>
</dbReference>
<dbReference type="InterPro" id="IPR042185">
    <property type="entry name" value="Serpin_sf_2"/>
</dbReference>
<reference evidence="3" key="2">
    <citation type="submission" date="2025-09" db="UniProtKB">
        <authorList>
            <consortium name="Ensembl"/>
        </authorList>
    </citation>
    <scope>IDENTIFICATION</scope>
</reference>
<dbReference type="InterPro" id="IPR007110">
    <property type="entry name" value="Ig-like_dom"/>
</dbReference>
<dbReference type="GeneTree" id="ENSGT00940000159681"/>
<name>A0A3B3QW21_9TELE</name>
<evidence type="ECO:0000256" key="1">
    <source>
        <dbReference type="RuleBase" id="RU000411"/>
    </source>
</evidence>
<dbReference type="SMART" id="SM00409">
    <property type="entry name" value="IG"/>
    <property type="match status" value="2"/>
</dbReference>
<dbReference type="Ensembl" id="ENSPKIT00000033946.1">
    <property type="protein sequence ID" value="ENSPKIP00000009835.1"/>
    <property type="gene ID" value="ENSPKIG00000024786.1"/>
</dbReference>
<keyword evidence="4" id="KW-1185">Reference proteome</keyword>
<dbReference type="InterPro" id="IPR036179">
    <property type="entry name" value="Ig-like_dom_sf"/>
</dbReference>
<dbReference type="STRING" id="1676925.ENSPKIP00000009835"/>
<dbReference type="SMART" id="SM00408">
    <property type="entry name" value="IGc2"/>
    <property type="match status" value="2"/>
</dbReference>
<dbReference type="InterPro" id="IPR013106">
    <property type="entry name" value="Ig_V-set"/>
</dbReference>
<dbReference type="SMART" id="SM00093">
    <property type="entry name" value="SERPIN"/>
    <property type="match status" value="1"/>
</dbReference>
<sequence>MTLNVMDGSTLALDCLLGFSKQLDGKHHSWSHKPLSGGGQSPSHPPEFYNQTDQRLLLTEIQADQEGTYECVTEGVADNRKLKLRAEFIIYVVGHLDLEQVEVLEAVVGEDVQLPCAAPPDHMVGWRRKTHREKEVFQELRGGGGEASPLSTQPSKSATMALNNVTTEDSGTYLCYWDRDGKEQQQKVELRVAGPPPPRCAAKQDTTLWERCEDTPSGSGRGILQESFNKFAAELYSLLSQSNPSENLLFSPVSIAWALTHILLGAQGSTHTSLETALRLPHQTPCLHEEMRKMREVLLGTAEVVSQIYHSPELQLNEMFSSQSEKFYGVLPEKLGNNSKQNVQMINDWVARKTNQKIRNLVDYLPEQTQLVLLSTVYFIGKWQVQFSQAKKESHFVMASGDMVSVPVLYSPKYKMTLFYSPELEAEVAAFSLSGQARLFVMLPEGISSSDLQKMESKMTVKVIKNIVKMATEEAPQLVEVTLPIIKLDINTDLMDLLEKIGLKELFESPNLCGLSSEDVNPPLVLGEAVHHSFLSLTEKGMEAAAATAFSYSRNFLSFSALRPFSFLLWSDKAACPLFLGRVMKP</sequence>
<reference evidence="3" key="1">
    <citation type="submission" date="2025-08" db="UniProtKB">
        <authorList>
            <consortium name="Ensembl"/>
        </authorList>
    </citation>
    <scope>IDENTIFICATION</scope>
</reference>